<dbReference type="SUPFAM" id="SSF54909">
    <property type="entry name" value="Dimeric alpha+beta barrel"/>
    <property type="match status" value="1"/>
</dbReference>
<dbReference type="InterPro" id="IPR011008">
    <property type="entry name" value="Dimeric_a/b-barrel"/>
</dbReference>
<feature type="region of interest" description="Disordered" evidence="8">
    <location>
        <begin position="299"/>
        <end position="328"/>
    </location>
</feature>
<dbReference type="PANTHER" id="PTHR30521:SF4">
    <property type="entry name" value="DEFERROCHELATASE"/>
    <property type="match status" value="1"/>
</dbReference>
<keyword evidence="4" id="KW-0479">Metal-binding</keyword>
<dbReference type="GO" id="GO:0004601">
    <property type="term" value="F:peroxidase activity"/>
    <property type="evidence" value="ECO:0007669"/>
    <property type="project" value="UniProtKB-KW"/>
</dbReference>
<evidence type="ECO:0000256" key="3">
    <source>
        <dbReference type="ARBA" id="ARBA00022617"/>
    </source>
</evidence>
<evidence type="ECO:0000256" key="6">
    <source>
        <dbReference type="ARBA" id="ARBA00023004"/>
    </source>
</evidence>
<evidence type="ECO:0000256" key="7">
    <source>
        <dbReference type="ARBA" id="ARBA00025737"/>
    </source>
</evidence>
<evidence type="ECO:0000313" key="9">
    <source>
        <dbReference type="EMBL" id="MDP9826947.1"/>
    </source>
</evidence>
<reference evidence="9 10" key="1">
    <citation type="submission" date="2023-07" db="EMBL/GenBank/DDBJ databases">
        <title>Sequencing the genomes of 1000 actinobacteria strains.</title>
        <authorList>
            <person name="Klenk H.-P."/>
        </authorList>
    </citation>
    <scope>NUCLEOTIDE SEQUENCE [LARGE SCALE GENOMIC DNA]</scope>
    <source>
        <strain evidence="9 10">DSM 44388</strain>
    </source>
</reference>
<evidence type="ECO:0000313" key="10">
    <source>
        <dbReference type="Proteomes" id="UP001235712"/>
    </source>
</evidence>
<evidence type="ECO:0000256" key="1">
    <source>
        <dbReference type="ARBA" id="ARBA00001970"/>
    </source>
</evidence>
<accession>A0ABT9P2P0</accession>
<keyword evidence="5" id="KW-0560">Oxidoreductase</keyword>
<evidence type="ECO:0000256" key="4">
    <source>
        <dbReference type="ARBA" id="ARBA00022723"/>
    </source>
</evidence>
<feature type="compositionally biased region" description="Basic and acidic residues" evidence="8">
    <location>
        <begin position="666"/>
        <end position="679"/>
    </location>
</feature>
<comment type="similarity">
    <text evidence="7">Belongs to the DyP-type peroxidase family.</text>
</comment>
<keyword evidence="3" id="KW-0349">Heme</keyword>
<name>A0ABT9P2P0_9ACTN</name>
<evidence type="ECO:0000256" key="2">
    <source>
        <dbReference type="ARBA" id="ARBA00022559"/>
    </source>
</evidence>
<keyword evidence="10" id="KW-1185">Reference proteome</keyword>
<dbReference type="RefSeq" id="WP_307242333.1">
    <property type="nucleotide sequence ID" value="NZ_JAUSQZ010000001.1"/>
</dbReference>
<sequence>MPTREKPRQLLRRVLPGAVVRRLPAGLVHEYINPPASRQRVLTVMALVPDPALPDLQRNLARIRSTASPFLDVPGTHFARLAVMASHEFRPQPSPDRARMGRVARLVDLVMHGGRHQEPDPPHTSYLLFAASYDGVGGTEDEDLAVYAEHLRTGLGEHADRIWQYCEGYPGRDDADAFRQFLVDHTLRSGYVFSASDAEPSVQDVRSALDLRRRVAALAVETEGLSDDELAERLRAEWAAQTETALVPPLPDTAEELLSQLDDDLADLTPGDLSLPATRFGHRRADRVETPAGALPLRYPEQRRAPVASDQPVERLGTGSPATDPDLTDVQNLVSSGYPRHNAARHIMLEVTDASAARTWLGRLVDEIPTAGWAEHLVDRLGRDVEGADAGTPTRERPSSPTFAAHLAVSYAGLGALGVPPAELSGLPVEFTTGMAGREAGLLPGTGTSTWQAPFTGPQPPHLLLMVSAPSHEILSAELAARDGLYPADGSGLRVLDDIEAGRIADAPTPDGARAAGFREHFGFVDGLSQPRVHGVTTGRHTAELPPGEALLGYRDVDGDTSGATVAATLGRNGSFLVWRKLEQDVTGFDELTADLAENLAGKVPTGTDAKELAAAKLMGRWRDGTPITLSTDGPRPALARQTFNYQAGDPEGFGCPVGAHVRRANPRDSRPVDPDPDRVAGGSADLEGTLALRHRMLRRGIPYGKPVSAGAWAGSEVSDASPDDERGLLFVALVGDIQRQFEFVQAHWMSDGNAFRLGSDRDVISGAAPNGCKFVAQGPHPTFVEQPKQIVTCRGGEYFLLPGIAALRRIAAY</sequence>
<comment type="caution">
    <text evidence="9">The sequence shown here is derived from an EMBL/GenBank/DDBJ whole genome shotgun (WGS) entry which is preliminary data.</text>
</comment>
<dbReference type="PROSITE" id="PS51404">
    <property type="entry name" value="DYP_PEROXIDASE"/>
    <property type="match status" value="1"/>
</dbReference>
<feature type="region of interest" description="Disordered" evidence="8">
    <location>
        <begin position="664"/>
        <end position="684"/>
    </location>
</feature>
<protein>
    <submittedName>
        <fullName evidence="9">Dyp-type peroxidase family</fullName>
    </submittedName>
</protein>
<dbReference type="InterPro" id="IPR006314">
    <property type="entry name" value="Dyp_peroxidase"/>
</dbReference>
<proteinExistence type="inferred from homology"/>
<keyword evidence="2 9" id="KW-0575">Peroxidase</keyword>
<organism evidence="9 10">
    <name type="scientific">Kineosporia succinea</name>
    <dbReference type="NCBI Taxonomy" id="84632"/>
    <lineage>
        <taxon>Bacteria</taxon>
        <taxon>Bacillati</taxon>
        <taxon>Actinomycetota</taxon>
        <taxon>Actinomycetes</taxon>
        <taxon>Kineosporiales</taxon>
        <taxon>Kineosporiaceae</taxon>
        <taxon>Kineosporia</taxon>
    </lineage>
</organism>
<dbReference type="Proteomes" id="UP001235712">
    <property type="component" value="Unassembled WGS sequence"/>
</dbReference>
<gene>
    <name evidence="9" type="ORF">J2S57_002696</name>
</gene>
<dbReference type="PANTHER" id="PTHR30521">
    <property type="entry name" value="DEFERROCHELATASE/PEROXIDASE"/>
    <property type="match status" value="1"/>
</dbReference>
<evidence type="ECO:0000256" key="8">
    <source>
        <dbReference type="SAM" id="MobiDB-lite"/>
    </source>
</evidence>
<keyword evidence="6" id="KW-0408">Iron</keyword>
<evidence type="ECO:0000256" key="5">
    <source>
        <dbReference type="ARBA" id="ARBA00023002"/>
    </source>
</evidence>
<dbReference type="EMBL" id="JAUSQZ010000001">
    <property type="protein sequence ID" value="MDP9826947.1"/>
    <property type="molecule type" value="Genomic_DNA"/>
</dbReference>
<comment type="cofactor">
    <cofactor evidence="1">
        <name>heme b</name>
        <dbReference type="ChEBI" id="CHEBI:60344"/>
    </cofactor>
</comment>